<name>A0A3P4B8Q6_9BURK</name>
<evidence type="ECO:0000313" key="3">
    <source>
        <dbReference type="Proteomes" id="UP000277294"/>
    </source>
</evidence>
<protein>
    <submittedName>
        <fullName evidence="2">Uncharacterized protein</fullName>
    </submittedName>
</protein>
<dbReference type="Proteomes" id="UP000277294">
    <property type="component" value="Unassembled WGS sequence"/>
</dbReference>
<gene>
    <name evidence="2" type="ORF">PIGHUM_04450</name>
</gene>
<keyword evidence="1" id="KW-1133">Transmembrane helix</keyword>
<reference evidence="2 3" key="1">
    <citation type="submission" date="2018-10" db="EMBL/GenBank/DDBJ databases">
        <authorList>
            <person name="Criscuolo A."/>
        </authorList>
    </citation>
    <scope>NUCLEOTIDE SEQUENCE [LARGE SCALE GENOMIC DNA]</scope>
    <source>
        <strain evidence="2">DnA1</strain>
    </source>
</reference>
<keyword evidence="3" id="KW-1185">Reference proteome</keyword>
<keyword evidence="1" id="KW-0812">Transmembrane</keyword>
<evidence type="ECO:0000313" key="2">
    <source>
        <dbReference type="EMBL" id="VCU72351.1"/>
    </source>
</evidence>
<keyword evidence="1" id="KW-0472">Membrane</keyword>
<dbReference type="RefSeq" id="WP_222929313.1">
    <property type="nucleotide sequence ID" value="NZ_UWPJ01000039.1"/>
</dbReference>
<sequence>MLITIVILIIGLIVGFVGYVLADSLRSSTPGLITIAVGVIIAIAGLLAYPYTNVWQRSMSGKAQLAEAEFNRQIKVREAAAIKDSAQALADAEITRALGVAEANRIVADGLGGPEGYLRYLHIESLKEARAQGAQVIYVPTEAGLPILEASRLKPQQ</sequence>
<feature type="transmembrane region" description="Helical" evidence="1">
    <location>
        <begin position="32"/>
        <end position="52"/>
    </location>
</feature>
<dbReference type="AlphaFoldDB" id="A0A3P4B8Q6"/>
<proteinExistence type="predicted"/>
<dbReference type="EMBL" id="UWPJ01000039">
    <property type="protein sequence ID" value="VCU72351.1"/>
    <property type="molecule type" value="Genomic_DNA"/>
</dbReference>
<organism evidence="2 3">
    <name type="scientific">Pigmentiphaga humi</name>
    <dbReference type="NCBI Taxonomy" id="2478468"/>
    <lineage>
        <taxon>Bacteria</taxon>
        <taxon>Pseudomonadati</taxon>
        <taxon>Pseudomonadota</taxon>
        <taxon>Betaproteobacteria</taxon>
        <taxon>Burkholderiales</taxon>
        <taxon>Alcaligenaceae</taxon>
        <taxon>Pigmentiphaga</taxon>
    </lineage>
</organism>
<evidence type="ECO:0000256" key="1">
    <source>
        <dbReference type="SAM" id="Phobius"/>
    </source>
</evidence>
<accession>A0A3P4B8Q6</accession>